<dbReference type="Pfam" id="PF01535">
    <property type="entry name" value="PPR"/>
    <property type="match status" value="1"/>
</dbReference>
<evidence type="ECO:0000256" key="1">
    <source>
        <dbReference type="ARBA" id="ARBA00022737"/>
    </source>
</evidence>
<sequence>MPTRDVVSWNVIIAGHVKCGQVHEALDLFRQMQREGLQPDPVTFVGVLNACASVRPLEEGRRAHEHIIQCGCESNKFKALELFQQMQQERVQPDCITFVALLNACASVMALREGKCVHEQITQSSYESNLIVGNSLVDMYAKCGSMEDAVRVSEKMPLRDVVSWNVIISGYVKCGQEREALELFQQMQQEGLQPDSVTFVAVLNAYTWFALHDVKEEKKVIHLCHHSEKLVIAFGLISTPPGTPLRIFKNLQVCGDCHTATKFTTKIVGRRIIVRDANRFHHFEDGVCSCMDYW</sequence>
<evidence type="ECO:0000256" key="2">
    <source>
        <dbReference type="PROSITE-ProRule" id="PRU00708"/>
    </source>
</evidence>
<dbReference type="Pfam" id="PF13041">
    <property type="entry name" value="PPR_2"/>
    <property type="match status" value="2"/>
</dbReference>
<feature type="repeat" description="PPR" evidence="2">
    <location>
        <begin position="5"/>
        <end position="39"/>
    </location>
</feature>
<dbReference type="Gene3D" id="1.25.40.10">
    <property type="entry name" value="Tetratricopeptide repeat domain"/>
    <property type="match status" value="2"/>
</dbReference>
<dbReference type="InterPro" id="IPR046960">
    <property type="entry name" value="PPR_At4g14850-like_plant"/>
</dbReference>
<evidence type="ECO:0000313" key="4">
    <source>
        <dbReference type="EMBL" id="CAK9271322.1"/>
    </source>
</evidence>
<dbReference type="Pfam" id="PF13812">
    <property type="entry name" value="PPR_3"/>
    <property type="match status" value="1"/>
</dbReference>
<protein>
    <recommendedName>
        <fullName evidence="3">DYW domain-containing protein</fullName>
    </recommendedName>
</protein>
<keyword evidence="1" id="KW-0677">Repeat</keyword>
<accession>A0ABP0WY26</accession>
<dbReference type="InterPro" id="IPR011990">
    <property type="entry name" value="TPR-like_helical_dom_sf"/>
</dbReference>
<dbReference type="EMBL" id="OZ020099">
    <property type="protein sequence ID" value="CAK9271322.1"/>
    <property type="molecule type" value="Genomic_DNA"/>
</dbReference>
<evidence type="ECO:0000259" key="3">
    <source>
        <dbReference type="Pfam" id="PF14432"/>
    </source>
</evidence>
<dbReference type="PROSITE" id="PS51375">
    <property type="entry name" value="PPR"/>
    <property type="match status" value="2"/>
</dbReference>
<feature type="repeat" description="PPR" evidence="2">
    <location>
        <begin position="160"/>
        <end position="194"/>
    </location>
</feature>
<evidence type="ECO:0000313" key="5">
    <source>
        <dbReference type="Proteomes" id="UP001497444"/>
    </source>
</evidence>
<dbReference type="InterPro" id="IPR032867">
    <property type="entry name" value="DYW_dom"/>
</dbReference>
<proteinExistence type="predicted"/>
<dbReference type="PANTHER" id="PTHR47926">
    <property type="entry name" value="PENTATRICOPEPTIDE REPEAT-CONTAINING PROTEIN"/>
    <property type="match status" value="1"/>
</dbReference>
<name>A0ABP0WY26_9BRYO</name>
<dbReference type="Pfam" id="PF14432">
    <property type="entry name" value="DYW_deaminase"/>
    <property type="match status" value="1"/>
</dbReference>
<dbReference type="InterPro" id="IPR002885">
    <property type="entry name" value="PPR_rpt"/>
</dbReference>
<dbReference type="NCBIfam" id="TIGR00756">
    <property type="entry name" value="PPR"/>
    <property type="match status" value="2"/>
</dbReference>
<organism evidence="4 5">
    <name type="scientific">Sphagnum jensenii</name>
    <dbReference type="NCBI Taxonomy" id="128206"/>
    <lineage>
        <taxon>Eukaryota</taxon>
        <taxon>Viridiplantae</taxon>
        <taxon>Streptophyta</taxon>
        <taxon>Embryophyta</taxon>
        <taxon>Bryophyta</taxon>
        <taxon>Sphagnophytina</taxon>
        <taxon>Sphagnopsida</taxon>
        <taxon>Sphagnales</taxon>
        <taxon>Sphagnaceae</taxon>
        <taxon>Sphagnum</taxon>
    </lineage>
</organism>
<feature type="domain" description="DYW" evidence="3">
    <location>
        <begin position="207"/>
        <end position="294"/>
    </location>
</feature>
<gene>
    <name evidence="4" type="ORF">CSSPJE1EN1_LOCUS16800</name>
</gene>
<keyword evidence="5" id="KW-1185">Reference proteome</keyword>
<dbReference type="Proteomes" id="UP001497444">
    <property type="component" value="Chromosome 4"/>
</dbReference>
<reference evidence="4" key="1">
    <citation type="submission" date="2024-02" db="EMBL/GenBank/DDBJ databases">
        <authorList>
            <consortium name="ELIXIR-Norway"/>
            <consortium name="Elixir Norway"/>
        </authorList>
    </citation>
    <scope>NUCLEOTIDE SEQUENCE</scope>
</reference>